<dbReference type="FunFam" id="1.20.1250.20:FF:000196">
    <property type="entry name" value="MFS toxin efflux pump (AflT)"/>
    <property type="match status" value="1"/>
</dbReference>
<dbReference type="InterPro" id="IPR036259">
    <property type="entry name" value="MFS_trans_sf"/>
</dbReference>
<dbReference type="EMBL" id="KV749086">
    <property type="protein sequence ID" value="OCL11261.1"/>
    <property type="molecule type" value="Genomic_DNA"/>
</dbReference>
<feature type="transmembrane region" description="Helical" evidence="6">
    <location>
        <begin position="168"/>
        <end position="187"/>
    </location>
</feature>
<dbReference type="InterPro" id="IPR020846">
    <property type="entry name" value="MFS_dom"/>
</dbReference>
<evidence type="ECO:0000313" key="8">
    <source>
        <dbReference type="EMBL" id="OCL11261.1"/>
    </source>
</evidence>
<dbReference type="CDD" id="cd17502">
    <property type="entry name" value="MFS_Azr1_MDR_like"/>
    <property type="match status" value="1"/>
</dbReference>
<dbReference type="GO" id="GO:0005886">
    <property type="term" value="C:plasma membrane"/>
    <property type="evidence" value="ECO:0007669"/>
    <property type="project" value="TreeGrafter"/>
</dbReference>
<feature type="transmembrane region" description="Helical" evidence="6">
    <location>
        <begin position="241"/>
        <end position="260"/>
    </location>
</feature>
<dbReference type="PANTHER" id="PTHR23501">
    <property type="entry name" value="MAJOR FACILITATOR SUPERFAMILY"/>
    <property type="match status" value="1"/>
</dbReference>
<evidence type="ECO:0000313" key="9">
    <source>
        <dbReference type="Proteomes" id="UP000250140"/>
    </source>
</evidence>
<feature type="transmembrane region" description="Helical" evidence="6">
    <location>
        <begin position="81"/>
        <end position="102"/>
    </location>
</feature>
<feature type="transmembrane region" description="Helical" evidence="6">
    <location>
        <begin position="141"/>
        <end position="162"/>
    </location>
</feature>
<feature type="transmembrane region" description="Helical" evidence="6">
    <location>
        <begin position="272"/>
        <end position="292"/>
    </location>
</feature>
<keyword evidence="3 6" id="KW-1133">Transmembrane helix</keyword>
<keyword evidence="2 6" id="KW-0812">Transmembrane</keyword>
<dbReference type="Gene3D" id="1.20.1720.10">
    <property type="entry name" value="Multidrug resistance protein D"/>
    <property type="match status" value="1"/>
</dbReference>
<evidence type="ECO:0000256" key="3">
    <source>
        <dbReference type="ARBA" id="ARBA00022989"/>
    </source>
</evidence>
<feature type="transmembrane region" description="Helical" evidence="6">
    <location>
        <begin position="41"/>
        <end position="60"/>
    </location>
</feature>
<feature type="transmembrane region" description="Helical" evidence="6">
    <location>
        <begin position="346"/>
        <end position="366"/>
    </location>
</feature>
<feature type="transmembrane region" description="Helical" evidence="6">
    <location>
        <begin position="510"/>
        <end position="528"/>
    </location>
</feature>
<dbReference type="Pfam" id="PF07690">
    <property type="entry name" value="MFS_1"/>
    <property type="match status" value="1"/>
</dbReference>
<sequence length="555" mass="59701">MEKVATDHMSTTTKDGDTDTMPESSQEPAVKEDTTQYPHGWKLYTILICLYFSAFLVALDRTIIATAIPKITDEFHSIDDIGWYASAFLLTGCAFMLFYGKIYTLYPIKWIFLIGIVIFEIGSAICGAAPNSTVLIVGRAIAGLGSAGIFSGAVIIGVHTVPLAQRPIFQGLFGAVFGVASVVGPLLGGVFTDKVSWRWCFYINLPIGAATIVGLIFMLEIKSPARAKDMTYREQISQLDPLGTFFFLPGTVCLLLALKWGGAEYAWSDGRVVACLVLAGVLLIAFVLVQIWKGETATVPPRVLKQRSVASGFYFSTCAGSSMLVMVYYIPIWFQSIKGVSAVQSGIRTIALVLSIVVGSMTGGAFTYRTGYYTPCMIVSSIIISVGAGLITTFRVGSGRPIWIGYQVIYGYGMGLGMQQPNLAVQTVLSRKDVSIGTSLIFFGQSLGAAVFVSVAQNVFANKLKDYLLTLKGIDVRMVVEAGATNIRHVVPPQLLPQVLIAFNHALTNAFYVGLAMACAGIVGALTMEWKSIKHGDGQGEKKQPAALEKEVAAV</sequence>
<evidence type="ECO:0000256" key="2">
    <source>
        <dbReference type="ARBA" id="ARBA00022692"/>
    </source>
</evidence>
<dbReference type="OrthoDB" id="10021397at2759"/>
<feature type="transmembrane region" description="Helical" evidence="6">
    <location>
        <begin position="372"/>
        <end position="394"/>
    </location>
</feature>
<protein>
    <submittedName>
        <fullName evidence="8">MFS general substrate transporter</fullName>
    </submittedName>
</protein>
<organism evidence="8 9">
    <name type="scientific">Glonium stellatum</name>
    <dbReference type="NCBI Taxonomy" id="574774"/>
    <lineage>
        <taxon>Eukaryota</taxon>
        <taxon>Fungi</taxon>
        <taxon>Dikarya</taxon>
        <taxon>Ascomycota</taxon>
        <taxon>Pezizomycotina</taxon>
        <taxon>Dothideomycetes</taxon>
        <taxon>Pleosporomycetidae</taxon>
        <taxon>Gloniales</taxon>
        <taxon>Gloniaceae</taxon>
        <taxon>Glonium</taxon>
    </lineage>
</organism>
<dbReference type="PROSITE" id="PS50850">
    <property type="entry name" value="MFS"/>
    <property type="match status" value="1"/>
</dbReference>
<dbReference type="AlphaFoldDB" id="A0A8E2F6Z0"/>
<comment type="subcellular location">
    <subcellularLocation>
        <location evidence="1">Membrane</location>
        <topology evidence="1">Multi-pass membrane protein</topology>
    </subcellularLocation>
</comment>
<dbReference type="SUPFAM" id="SSF103473">
    <property type="entry name" value="MFS general substrate transporter"/>
    <property type="match status" value="1"/>
</dbReference>
<evidence type="ECO:0000256" key="5">
    <source>
        <dbReference type="SAM" id="MobiDB-lite"/>
    </source>
</evidence>
<feature type="domain" description="Major facilitator superfamily (MFS) profile" evidence="7">
    <location>
        <begin position="46"/>
        <end position="533"/>
    </location>
</feature>
<feature type="transmembrane region" description="Helical" evidence="6">
    <location>
        <begin position="199"/>
        <end position="221"/>
    </location>
</feature>
<feature type="transmembrane region" description="Helical" evidence="6">
    <location>
        <begin position="312"/>
        <end position="334"/>
    </location>
</feature>
<proteinExistence type="predicted"/>
<evidence type="ECO:0000256" key="4">
    <source>
        <dbReference type="ARBA" id="ARBA00023136"/>
    </source>
</evidence>
<reference evidence="8 9" key="1">
    <citation type="journal article" date="2016" name="Nat. Commun.">
        <title>Ectomycorrhizal ecology is imprinted in the genome of the dominant symbiotic fungus Cenococcum geophilum.</title>
        <authorList>
            <consortium name="DOE Joint Genome Institute"/>
            <person name="Peter M."/>
            <person name="Kohler A."/>
            <person name="Ohm R.A."/>
            <person name="Kuo A."/>
            <person name="Krutzmann J."/>
            <person name="Morin E."/>
            <person name="Arend M."/>
            <person name="Barry K.W."/>
            <person name="Binder M."/>
            <person name="Choi C."/>
            <person name="Clum A."/>
            <person name="Copeland A."/>
            <person name="Grisel N."/>
            <person name="Haridas S."/>
            <person name="Kipfer T."/>
            <person name="LaButti K."/>
            <person name="Lindquist E."/>
            <person name="Lipzen A."/>
            <person name="Maire R."/>
            <person name="Meier B."/>
            <person name="Mihaltcheva S."/>
            <person name="Molinier V."/>
            <person name="Murat C."/>
            <person name="Poggeler S."/>
            <person name="Quandt C.A."/>
            <person name="Sperisen C."/>
            <person name="Tritt A."/>
            <person name="Tisserant E."/>
            <person name="Crous P.W."/>
            <person name="Henrissat B."/>
            <person name="Nehls U."/>
            <person name="Egli S."/>
            <person name="Spatafora J.W."/>
            <person name="Grigoriev I.V."/>
            <person name="Martin F.M."/>
        </authorList>
    </citation>
    <scope>NUCLEOTIDE SEQUENCE [LARGE SCALE GENOMIC DNA]</scope>
    <source>
        <strain evidence="8 9">CBS 207.34</strain>
    </source>
</reference>
<name>A0A8E2F6Z0_9PEZI</name>
<dbReference type="PANTHER" id="PTHR23501:SF201">
    <property type="entry name" value="MFS AFLATOXIN EFFLUX PUMP"/>
    <property type="match status" value="1"/>
</dbReference>
<evidence type="ECO:0000259" key="7">
    <source>
        <dbReference type="PROSITE" id="PS50850"/>
    </source>
</evidence>
<evidence type="ECO:0000256" key="6">
    <source>
        <dbReference type="SAM" id="Phobius"/>
    </source>
</evidence>
<keyword evidence="4 6" id="KW-0472">Membrane</keyword>
<dbReference type="FunFam" id="1.20.1720.10:FF:000012">
    <property type="entry name" value="MFS toxin efflux pump (AflT)"/>
    <property type="match status" value="1"/>
</dbReference>
<dbReference type="Gene3D" id="1.20.1250.20">
    <property type="entry name" value="MFS general substrate transporter like domains"/>
    <property type="match status" value="1"/>
</dbReference>
<feature type="transmembrane region" description="Helical" evidence="6">
    <location>
        <begin position="440"/>
        <end position="460"/>
    </location>
</feature>
<dbReference type="Proteomes" id="UP000250140">
    <property type="component" value="Unassembled WGS sequence"/>
</dbReference>
<gene>
    <name evidence="8" type="ORF">AOQ84DRAFT_195339</name>
</gene>
<dbReference type="InterPro" id="IPR011701">
    <property type="entry name" value="MFS"/>
</dbReference>
<accession>A0A8E2F6Z0</accession>
<feature type="transmembrane region" description="Helical" evidence="6">
    <location>
        <begin position="108"/>
        <end position="129"/>
    </location>
</feature>
<dbReference type="GO" id="GO:0022857">
    <property type="term" value="F:transmembrane transporter activity"/>
    <property type="evidence" value="ECO:0007669"/>
    <property type="project" value="InterPro"/>
</dbReference>
<evidence type="ECO:0000256" key="1">
    <source>
        <dbReference type="ARBA" id="ARBA00004141"/>
    </source>
</evidence>
<feature type="region of interest" description="Disordered" evidence="5">
    <location>
        <begin position="1"/>
        <end position="33"/>
    </location>
</feature>
<keyword evidence="9" id="KW-1185">Reference proteome</keyword>